<keyword evidence="4" id="KW-1185">Reference proteome</keyword>
<dbReference type="EMBL" id="JARPUR010000001">
    <property type="protein sequence ID" value="KAK4886661.1"/>
    <property type="molecule type" value="Genomic_DNA"/>
</dbReference>
<protein>
    <submittedName>
        <fullName evidence="3">Uncharacterized protein</fullName>
    </submittedName>
</protein>
<evidence type="ECO:0000256" key="1">
    <source>
        <dbReference type="SAM" id="Coils"/>
    </source>
</evidence>
<accession>A0AAN7PN06</accession>
<keyword evidence="1" id="KW-0175">Coiled coil</keyword>
<feature type="region of interest" description="Disordered" evidence="2">
    <location>
        <begin position="84"/>
        <end position="108"/>
    </location>
</feature>
<organism evidence="3 4">
    <name type="scientific">Aquatica leii</name>
    <dbReference type="NCBI Taxonomy" id="1421715"/>
    <lineage>
        <taxon>Eukaryota</taxon>
        <taxon>Metazoa</taxon>
        <taxon>Ecdysozoa</taxon>
        <taxon>Arthropoda</taxon>
        <taxon>Hexapoda</taxon>
        <taxon>Insecta</taxon>
        <taxon>Pterygota</taxon>
        <taxon>Neoptera</taxon>
        <taxon>Endopterygota</taxon>
        <taxon>Coleoptera</taxon>
        <taxon>Polyphaga</taxon>
        <taxon>Elateriformia</taxon>
        <taxon>Elateroidea</taxon>
        <taxon>Lampyridae</taxon>
        <taxon>Luciolinae</taxon>
        <taxon>Aquatica</taxon>
    </lineage>
</organism>
<sequence>MDILLASIYIDTWTNAEVNNDGLDFKMPALRQSRRCQVSLMFVILNAFSFFLAKKVSFKDVTTYYFKKMISNLPRKKQKKATETSELESLVESQSELTDNQSHRKKRKTMKTTFTRFASFEVSDDDTSCETYAMLPEPPKCKSVNGKKKATVNAVIRKNDALIRENDALIRENDDALIRKNDDALIRQNDTNYYYDDGHAPIVNPAITQATICDPSGQYVSELRQIHEYFKKILLKMANPFSVL</sequence>
<evidence type="ECO:0000256" key="2">
    <source>
        <dbReference type="SAM" id="MobiDB-lite"/>
    </source>
</evidence>
<proteinExistence type="predicted"/>
<name>A0AAN7PN06_9COLE</name>
<evidence type="ECO:0000313" key="3">
    <source>
        <dbReference type="EMBL" id="KAK4886661.1"/>
    </source>
</evidence>
<feature type="compositionally biased region" description="Low complexity" evidence="2">
    <location>
        <begin position="87"/>
        <end position="98"/>
    </location>
</feature>
<dbReference type="Proteomes" id="UP001353858">
    <property type="component" value="Unassembled WGS sequence"/>
</dbReference>
<dbReference type="AlphaFoldDB" id="A0AAN7PN06"/>
<gene>
    <name evidence="3" type="ORF">RN001_002932</name>
</gene>
<comment type="caution">
    <text evidence="3">The sequence shown here is derived from an EMBL/GenBank/DDBJ whole genome shotgun (WGS) entry which is preliminary data.</text>
</comment>
<feature type="coiled-coil region" evidence="1">
    <location>
        <begin position="152"/>
        <end position="179"/>
    </location>
</feature>
<evidence type="ECO:0000313" key="4">
    <source>
        <dbReference type="Proteomes" id="UP001353858"/>
    </source>
</evidence>
<reference evidence="4" key="1">
    <citation type="submission" date="2023-01" db="EMBL/GenBank/DDBJ databases">
        <title>Key to firefly adult light organ development and bioluminescence: homeobox transcription factors regulate luciferase expression and transportation to peroxisome.</title>
        <authorList>
            <person name="Fu X."/>
        </authorList>
    </citation>
    <scope>NUCLEOTIDE SEQUENCE [LARGE SCALE GENOMIC DNA]</scope>
</reference>